<dbReference type="PANTHER" id="PTHR43619:SF2">
    <property type="entry name" value="S-ADENOSYL-L-METHIONINE-DEPENDENT METHYLTRANSFERASES SUPERFAMILY PROTEIN"/>
    <property type="match status" value="1"/>
</dbReference>
<evidence type="ECO:0008006" key="5">
    <source>
        <dbReference type="Google" id="ProtNLM"/>
    </source>
</evidence>
<gene>
    <name evidence="3" type="ORF">A11A3_02837</name>
</gene>
<accession>L0WIV0</accession>
<evidence type="ECO:0000313" key="3">
    <source>
        <dbReference type="EMBL" id="EKF75770.1"/>
    </source>
</evidence>
<dbReference type="PANTHER" id="PTHR43619">
    <property type="entry name" value="S-ADENOSYL-L-METHIONINE-DEPENDENT METHYLTRANSFERASE YKTD-RELATED"/>
    <property type="match status" value="1"/>
</dbReference>
<dbReference type="eggNOG" id="COG3315">
    <property type="taxonomic scope" value="Bacteria"/>
</dbReference>
<dbReference type="STRING" id="1177179.A11A3_02837"/>
<dbReference type="PATRIC" id="fig|1177179.3.peg.566"/>
<dbReference type="InterPro" id="IPR007213">
    <property type="entry name" value="Ppm1/Ppm2/Tcmp"/>
</dbReference>
<proteinExistence type="predicted"/>
<keyword evidence="1" id="KW-0489">Methyltransferase</keyword>
<keyword evidence="4" id="KW-1185">Reference proteome</keyword>
<reference evidence="3 4" key="1">
    <citation type="journal article" date="2012" name="J. Bacteriol.">
        <title>Genome Sequence of the Alkane-Degrading Bacterium Alcanivorax hongdengensis Type Strain A-11-3.</title>
        <authorList>
            <person name="Lai Q."/>
            <person name="Shao Z."/>
        </authorList>
    </citation>
    <scope>NUCLEOTIDE SEQUENCE [LARGE SCALE GENOMIC DNA]</scope>
    <source>
        <strain evidence="3 4">A-11-3</strain>
    </source>
</reference>
<dbReference type="AlphaFoldDB" id="L0WIV0"/>
<dbReference type="RefSeq" id="WP_008927754.1">
    <property type="nucleotide sequence ID" value="NZ_AMRJ01000002.1"/>
</dbReference>
<name>L0WIV0_9GAMM</name>
<dbReference type="Gene3D" id="3.40.50.150">
    <property type="entry name" value="Vaccinia Virus protein VP39"/>
    <property type="match status" value="1"/>
</dbReference>
<protein>
    <recommendedName>
        <fullName evidence="5">Methyltransferase</fullName>
    </recommendedName>
</protein>
<dbReference type="InterPro" id="IPR029063">
    <property type="entry name" value="SAM-dependent_MTases_sf"/>
</dbReference>
<dbReference type="Proteomes" id="UP000010164">
    <property type="component" value="Unassembled WGS sequence"/>
</dbReference>
<organism evidence="3 4">
    <name type="scientific">Alcanivorax hongdengensis A-11-3</name>
    <dbReference type="NCBI Taxonomy" id="1177179"/>
    <lineage>
        <taxon>Bacteria</taxon>
        <taxon>Pseudomonadati</taxon>
        <taxon>Pseudomonadota</taxon>
        <taxon>Gammaproteobacteria</taxon>
        <taxon>Oceanospirillales</taxon>
        <taxon>Alcanivoracaceae</taxon>
        <taxon>Alcanivorax</taxon>
    </lineage>
</organism>
<dbReference type="SUPFAM" id="SSF53335">
    <property type="entry name" value="S-adenosyl-L-methionine-dependent methyltransferases"/>
    <property type="match status" value="1"/>
</dbReference>
<comment type="caution">
    <text evidence="3">The sequence shown here is derived from an EMBL/GenBank/DDBJ whole genome shotgun (WGS) entry which is preliminary data.</text>
</comment>
<dbReference type="GO" id="GO:0032259">
    <property type="term" value="P:methylation"/>
    <property type="evidence" value="ECO:0007669"/>
    <property type="project" value="UniProtKB-KW"/>
</dbReference>
<dbReference type="EMBL" id="AMRJ01000002">
    <property type="protein sequence ID" value="EKF75770.1"/>
    <property type="molecule type" value="Genomic_DNA"/>
</dbReference>
<evidence type="ECO:0000256" key="2">
    <source>
        <dbReference type="ARBA" id="ARBA00022679"/>
    </source>
</evidence>
<dbReference type="Pfam" id="PF04072">
    <property type="entry name" value="LCM"/>
    <property type="match status" value="1"/>
</dbReference>
<dbReference type="GO" id="GO:0008168">
    <property type="term" value="F:methyltransferase activity"/>
    <property type="evidence" value="ECO:0007669"/>
    <property type="project" value="UniProtKB-KW"/>
</dbReference>
<sequence length="289" mass="32567">MSEPRDTSSISFTALYTGHVWTRDGLSAPFFRTRGGAFLYGALAPFEYIGRKVVGGNIRTFLLQRHHLIDHRLHQLIAEGTTQVVEIACGLSPRGHRFCQQYPELTYIETDLPDMARRKESLLRAQGLLSDRHRVQPINIFADEGELSLAHVLGQLDTNKPVVVITEGLVNYFPLAVISAFWRKLADALRAFPAGTYLTDNYPLYEGMPFYRTLKTLGNMLGTISRSQVGFHFHSDPQAISHFESLGFDRLTIHNPAEYYDALPIPKTRGNPMVRILEATTGRLPKENP</sequence>
<evidence type="ECO:0000256" key="1">
    <source>
        <dbReference type="ARBA" id="ARBA00022603"/>
    </source>
</evidence>
<keyword evidence="2" id="KW-0808">Transferase</keyword>
<evidence type="ECO:0000313" key="4">
    <source>
        <dbReference type="Proteomes" id="UP000010164"/>
    </source>
</evidence>
<dbReference type="OrthoDB" id="7063113at2"/>